<dbReference type="AlphaFoldDB" id="A0AA36J039"/>
<accession>A0AA36J039</accession>
<evidence type="ECO:0000256" key="1">
    <source>
        <dbReference type="SAM" id="MobiDB-lite"/>
    </source>
</evidence>
<evidence type="ECO:0000313" key="3">
    <source>
        <dbReference type="Proteomes" id="UP001178507"/>
    </source>
</evidence>
<feature type="region of interest" description="Disordered" evidence="1">
    <location>
        <begin position="137"/>
        <end position="168"/>
    </location>
</feature>
<dbReference type="EMBL" id="CAUJNA010003256">
    <property type="protein sequence ID" value="CAJ1397143.1"/>
    <property type="molecule type" value="Genomic_DNA"/>
</dbReference>
<sequence>MTGADTDEKKKECFGSDDIREAVGNSMGRDKGDVKDSDVREFLDEGVKEEIWTLLESCPEDSKERCMTAAKEMLAAVSGEEASGIPDDKVRKLLDDEMASALGERMGACMAEAADDAARESCRTSLATGVLGVTRGEAPSRTDMEEALTEAGRNKAKEVSQSCQGSREECMEKLREEAAKSMGLSKEDLSDMEVERLNMDGARDAAKEAARGCAAARKEEASASCADPTEIYASARQVSIDDDVERERIKQELVKETEKDAMRTCMKESDKTGFERCMGQVTDVEEIAGQLFEGLSAERKENKQQRAKEEAAVEVVGERFQLCMEASETEEQMKACRDEIRDGASMAGLMEDVEDVVKKYQRNTVAIAARACNSTQRKACVDQAKEELKKSGLKERAFGVVRRLAEMKAAAETWAACQEQSAEANATCNSIAQAALEDISGSAEAWTEEAAEKVLELGQAMLEGKEIVLRKLHTILLESLTDALECSDAVLDKLADRAQQTSDGFMPNSTMGMGRNVSNKECKIVWGLARYTCRVHTKDLNETETDDLSDVLSTDLGTTNINVRRLGRRLAVVTESFAAQEEEETASDGTSTGTGTGTGTGTTTSTGAGTGTTTTERGAVAASSASFFASNPLSVSAPLILLWLM</sequence>
<name>A0AA36J039_9DINO</name>
<organism evidence="2 3">
    <name type="scientific">Effrenium voratum</name>
    <dbReference type="NCBI Taxonomy" id="2562239"/>
    <lineage>
        <taxon>Eukaryota</taxon>
        <taxon>Sar</taxon>
        <taxon>Alveolata</taxon>
        <taxon>Dinophyceae</taxon>
        <taxon>Suessiales</taxon>
        <taxon>Symbiodiniaceae</taxon>
        <taxon>Effrenium</taxon>
    </lineage>
</organism>
<comment type="caution">
    <text evidence="2">The sequence shown here is derived from an EMBL/GenBank/DDBJ whole genome shotgun (WGS) entry which is preliminary data.</text>
</comment>
<evidence type="ECO:0000313" key="2">
    <source>
        <dbReference type="EMBL" id="CAJ1397143.1"/>
    </source>
</evidence>
<feature type="compositionally biased region" description="Low complexity" evidence="1">
    <location>
        <begin position="601"/>
        <end position="614"/>
    </location>
</feature>
<reference evidence="2" key="1">
    <citation type="submission" date="2023-08" db="EMBL/GenBank/DDBJ databases">
        <authorList>
            <person name="Chen Y."/>
            <person name="Shah S."/>
            <person name="Dougan E. K."/>
            <person name="Thang M."/>
            <person name="Chan C."/>
        </authorList>
    </citation>
    <scope>NUCLEOTIDE SEQUENCE</scope>
</reference>
<feature type="region of interest" description="Disordered" evidence="1">
    <location>
        <begin position="577"/>
        <end position="614"/>
    </location>
</feature>
<dbReference type="Proteomes" id="UP001178507">
    <property type="component" value="Unassembled WGS sequence"/>
</dbReference>
<protein>
    <submittedName>
        <fullName evidence="2">Uncharacterized protein</fullName>
    </submittedName>
</protein>
<feature type="region of interest" description="Disordered" evidence="1">
    <location>
        <begin position="1"/>
        <end position="36"/>
    </location>
</feature>
<proteinExistence type="predicted"/>
<gene>
    <name evidence="2" type="ORF">EVOR1521_LOCUS21221</name>
</gene>
<feature type="compositionally biased region" description="Basic and acidic residues" evidence="1">
    <location>
        <begin position="1"/>
        <end position="21"/>
    </location>
</feature>
<keyword evidence="3" id="KW-1185">Reference proteome</keyword>